<sequence>MNLNIKILEKVSLFSGMKAADIESILECLDSKERIYGKHQCIIQAGDEVPALGIVITGRVQVIREDILGNRMLVAGLGPADIFAESLASAGAKSSPVSVYANEDTTILWLYIKRLVCTCSASCHYHSLLIENLLQLLAKKNLFLNNKMELLSKRTIREKIMTFLLSEGKEQDSSSFDITMNRNEMAEYLCVDRSAMSRELSKLQEEGIIQYKKNHFNILVDSQVIDYN</sequence>
<dbReference type="SUPFAM" id="SSF46785">
    <property type="entry name" value="Winged helix' DNA-binding domain"/>
    <property type="match status" value="1"/>
</dbReference>
<feature type="domain" description="HTH crp-type" evidence="5">
    <location>
        <begin position="154"/>
        <end position="224"/>
    </location>
</feature>
<evidence type="ECO:0000259" key="5">
    <source>
        <dbReference type="PROSITE" id="PS51063"/>
    </source>
</evidence>
<dbReference type="GO" id="GO:0006355">
    <property type="term" value="P:regulation of DNA-templated transcription"/>
    <property type="evidence" value="ECO:0007669"/>
    <property type="project" value="InterPro"/>
</dbReference>
<dbReference type="InterPro" id="IPR000595">
    <property type="entry name" value="cNMP-bd_dom"/>
</dbReference>
<gene>
    <name evidence="6" type="ORF">SAMN04489757_12464</name>
</gene>
<feature type="domain" description="Cyclic nucleotide-binding" evidence="4">
    <location>
        <begin position="13"/>
        <end position="85"/>
    </location>
</feature>
<dbReference type="PROSITE" id="PS50042">
    <property type="entry name" value="CNMP_BINDING_3"/>
    <property type="match status" value="1"/>
</dbReference>
<evidence type="ECO:0000313" key="6">
    <source>
        <dbReference type="EMBL" id="SFO41938.1"/>
    </source>
</evidence>
<dbReference type="InterPro" id="IPR036390">
    <property type="entry name" value="WH_DNA-bd_sf"/>
</dbReference>
<dbReference type="SUPFAM" id="SSF51206">
    <property type="entry name" value="cAMP-binding domain-like"/>
    <property type="match status" value="1"/>
</dbReference>
<keyword evidence="7" id="KW-1185">Reference proteome</keyword>
<keyword evidence="1" id="KW-0805">Transcription regulation</keyword>
<protein>
    <submittedName>
        <fullName evidence="6">cAMP-binding domain of CRP or a regulatory subunit of cAMP-dependent protein kinases</fullName>
    </submittedName>
</protein>
<evidence type="ECO:0000259" key="4">
    <source>
        <dbReference type="PROSITE" id="PS50042"/>
    </source>
</evidence>
<evidence type="ECO:0000256" key="2">
    <source>
        <dbReference type="ARBA" id="ARBA00023125"/>
    </source>
</evidence>
<proteinExistence type="predicted"/>
<evidence type="ECO:0000256" key="1">
    <source>
        <dbReference type="ARBA" id="ARBA00023015"/>
    </source>
</evidence>
<dbReference type="STRING" id="1527.SAMN04489757_12464"/>
<dbReference type="CDD" id="cd00038">
    <property type="entry name" value="CAP_ED"/>
    <property type="match status" value="1"/>
</dbReference>
<dbReference type="Pfam" id="PF13545">
    <property type="entry name" value="HTH_Crp_2"/>
    <property type="match status" value="1"/>
</dbReference>
<dbReference type="AlphaFoldDB" id="A0A1I5H0V6"/>
<dbReference type="EMBL" id="FOWD01000024">
    <property type="protein sequence ID" value="SFO41938.1"/>
    <property type="molecule type" value="Genomic_DNA"/>
</dbReference>
<keyword evidence="2" id="KW-0238">DNA-binding</keyword>
<dbReference type="GO" id="GO:0016301">
    <property type="term" value="F:kinase activity"/>
    <property type="evidence" value="ECO:0007669"/>
    <property type="project" value="UniProtKB-KW"/>
</dbReference>
<keyword evidence="6" id="KW-0808">Transferase</keyword>
<dbReference type="RefSeq" id="WP_170848008.1">
    <property type="nucleotide sequence ID" value="NZ_BAABFM010000035.1"/>
</dbReference>
<keyword evidence="3" id="KW-0804">Transcription</keyword>
<organism evidence="6 7">
    <name type="scientific">Anaerocolumna aminovalerica</name>
    <dbReference type="NCBI Taxonomy" id="1527"/>
    <lineage>
        <taxon>Bacteria</taxon>
        <taxon>Bacillati</taxon>
        <taxon>Bacillota</taxon>
        <taxon>Clostridia</taxon>
        <taxon>Lachnospirales</taxon>
        <taxon>Lachnospiraceae</taxon>
        <taxon>Anaerocolumna</taxon>
    </lineage>
</organism>
<dbReference type="PROSITE" id="PS51063">
    <property type="entry name" value="HTH_CRP_2"/>
    <property type="match status" value="1"/>
</dbReference>
<evidence type="ECO:0000313" key="7">
    <source>
        <dbReference type="Proteomes" id="UP000198806"/>
    </source>
</evidence>
<dbReference type="Pfam" id="PF00027">
    <property type="entry name" value="cNMP_binding"/>
    <property type="match status" value="1"/>
</dbReference>
<dbReference type="InterPro" id="IPR018490">
    <property type="entry name" value="cNMP-bd_dom_sf"/>
</dbReference>
<reference evidence="6 7" key="1">
    <citation type="submission" date="2016-10" db="EMBL/GenBank/DDBJ databases">
        <authorList>
            <person name="de Groot N.N."/>
        </authorList>
    </citation>
    <scope>NUCLEOTIDE SEQUENCE [LARGE SCALE GENOMIC DNA]</scope>
    <source>
        <strain evidence="6 7">DSM 1283</strain>
    </source>
</reference>
<dbReference type="GO" id="GO:0003677">
    <property type="term" value="F:DNA binding"/>
    <property type="evidence" value="ECO:0007669"/>
    <property type="project" value="UniProtKB-KW"/>
</dbReference>
<name>A0A1I5H0V6_9FIRM</name>
<dbReference type="InterPro" id="IPR014710">
    <property type="entry name" value="RmlC-like_jellyroll"/>
</dbReference>
<accession>A0A1I5H0V6</accession>
<evidence type="ECO:0000256" key="3">
    <source>
        <dbReference type="ARBA" id="ARBA00023163"/>
    </source>
</evidence>
<dbReference type="SMART" id="SM00100">
    <property type="entry name" value="cNMP"/>
    <property type="match status" value="1"/>
</dbReference>
<dbReference type="Gene3D" id="2.60.120.10">
    <property type="entry name" value="Jelly Rolls"/>
    <property type="match status" value="1"/>
</dbReference>
<dbReference type="Proteomes" id="UP000198806">
    <property type="component" value="Unassembled WGS sequence"/>
</dbReference>
<dbReference type="InterPro" id="IPR012318">
    <property type="entry name" value="HTH_CRP"/>
</dbReference>
<keyword evidence="6" id="KW-0418">Kinase</keyword>